<feature type="compositionally biased region" description="Acidic residues" evidence="7">
    <location>
        <begin position="214"/>
        <end position="228"/>
    </location>
</feature>
<gene>
    <name evidence="11" type="ORF">APICC_06550</name>
</gene>
<dbReference type="PROSITE" id="PS00018">
    <property type="entry name" value="EF_HAND_1"/>
    <property type="match status" value="1"/>
</dbReference>
<feature type="region of interest" description="Disordered" evidence="7">
    <location>
        <begin position="304"/>
        <end position="359"/>
    </location>
</feature>
<dbReference type="GO" id="GO:0017177">
    <property type="term" value="C:glucosidase II complex"/>
    <property type="evidence" value="ECO:0007669"/>
    <property type="project" value="TreeGrafter"/>
</dbReference>
<dbReference type="InterPro" id="IPR036607">
    <property type="entry name" value="PRKCSH"/>
</dbReference>
<dbReference type="PANTHER" id="PTHR12630">
    <property type="entry name" value="N-LINKED OLIGOSACCHARIDE PROCESSING"/>
    <property type="match status" value="1"/>
</dbReference>
<dbReference type="InterPro" id="IPR039794">
    <property type="entry name" value="Gtb1-like"/>
</dbReference>
<dbReference type="InterPro" id="IPR018247">
    <property type="entry name" value="EF_Hand_1_Ca_BS"/>
</dbReference>
<dbReference type="OrthoDB" id="28322at2759"/>
<evidence type="ECO:0000256" key="1">
    <source>
        <dbReference type="ARBA" id="ARBA00022387"/>
    </source>
</evidence>
<protein>
    <recommendedName>
        <fullName evidence="1">Glucosidase 2 subunit beta</fullName>
    </recommendedName>
</protein>
<evidence type="ECO:0000313" key="12">
    <source>
        <dbReference type="Proteomes" id="UP000242457"/>
    </source>
</evidence>
<evidence type="ECO:0000256" key="7">
    <source>
        <dbReference type="SAM" id="MobiDB-lite"/>
    </source>
</evidence>
<feature type="transmembrane region" description="Helical" evidence="8">
    <location>
        <begin position="6"/>
        <end position="25"/>
    </location>
</feature>
<evidence type="ECO:0000256" key="6">
    <source>
        <dbReference type="PROSITE-ProRule" id="PRU00124"/>
    </source>
</evidence>
<feature type="domain" description="EF-hand" evidence="9">
    <location>
        <begin position="224"/>
        <end position="259"/>
    </location>
</feature>
<keyword evidence="2" id="KW-0732">Signal</keyword>
<dbReference type="InterPro" id="IPR028146">
    <property type="entry name" value="PRKCSH_N"/>
</dbReference>
<dbReference type="GO" id="GO:0006491">
    <property type="term" value="P:N-glycan processing"/>
    <property type="evidence" value="ECO:0007669"/>
    <property type="project" value="TreeGrafter"/>
</dbReference>
<keyword evidence="4" id="KW-0106">Calcium</keyword>
<evidence type="ECO:0000259" key="9">
    <source>
        <dbReference type="PROSITE" id="PS50222"/>
    </source>
</evidence>
<dbReference type="AlphaFoldDB" id="A0A2A3ER50"/>
<dbReference type="SUPFAM" id="SSF47473">
    <property type="entry name" value="EF-hand"/>
    <property type="match status" value="1"/>
</dbReference>
<evidence type="ECO:0000256" key="4">
    <source>
        <dbReference type="ARBA" id="ARBA00022837"/>
    </source>
</evidence>
<keyword evidence="8" id="KW-0472">Membrane</keyword>
<dbReference type="Gene3D" id="4.10.400.10">
    <property type="entry name" value="Low-density Lipoprotein Receptor"/>
    <property type="match status" value="2"/>
</dbReference>
<keyword evidence="8" id="KW-0812">Transmembrane</keyword>
<evidence type="ECO:0000256" key="5">
    <source>
        <dbReference type="ARBA" id="ARBA00023157"/>
    </source>
</evidence>
<accession>A0A2A3ER50</accession>
<dbReference type="InterPro" id="IPR044865">
    <property type="entry name" value="MRH_dom"/>
</dbReference>
<dbReference type="PROSITE" id="PS51914">
    <property type="entry name" value="MRH"/>
    <property type="match status" value="1"/>
</dbReference>
<dbReference type="SUPFAM" id="SSF57424">
    <property type="entry name" value="LDL receptor-like module"/>
    <property type="match status" value="2"/>
</dbReference>
<feature type="domain" description="MRH" evidence="10">
    <location>
        <begin position="414"/>
        <end position="515"/>
    </location>
</feature>
<comment type="caution">
    <text evidence="6">Lacks conserved residue(s) required for the propagation of feature annotation.</text>
</comment>
<evidence type="ECO:0000313" key="11">
    <source>
        <dbReference type="EMBL" id="PBC34245.1"/>
    </source>
</evidence>
<dbReference type="PROSITE" id="PS50068">
    <property type="entry name" value="LDLRA_2"/>
    <property type="match status" value="1"/>
</dbReference>
<dbReference type="STRING" id="94128.A0A2A3ER50"/>
<dbReference type="EMBL" id="KZ288192">
    <property type="protein sequence ID" value="PBC34245.1"/>
    <property type="molecule type" value="Genomic_DNA"/>
</dbReference>
<dbReference type="Pfam" id="PF12999">
    <property type="entry name" value="PRKCSH-like"/>
    <property type="match status" value="1"/>
</dbReference>
<keyword evidence="8" id="KW-1133">Transmembrane helix</keyword>
<dbReference type="GO" id="GO:0005509">
    <property type="term" value="F:calcium ion binding"/>
    <property type="evidence" value="ECO:0007669"/>
    <property type="project" value="InterPro"/>
</dbReference>
<dbReference type="Proteomes" id="UP000242457">
    <property type="component" value="Unassembled WGS sequence"/>
</dbReference>
<dbReference type="CDD" id="cd00112">
    <property type="entry name" value="LDLa"/>
    <property type="match status" value="2"/>
</dbReference>
<feature type="compositionally biased region" description="Acidic residues" evidence="7">
    <location>
        <begin position="308"/>
        <end position="319"/>
    </location>
</feature>
<proteinExistence type="predicted"/>
<organism evidence="11 12">
    <name type="scientific">Apis cerana cerana</name>
    <name type="common">Oriental honeybee</name>
    <dbReference type="NCBI Taxonomy" id="94128"/>
    <lineage>
        <taxon>Eukaryota</taxon>
        <taxon>Metazoa</taxon>
        <taxon>Ecdysozoa</taxon>
        <taxon>Arthropoda</taxon>
        <taxon>Hexapoda</taxon>
        <taxon>Insecta</taxon>
        <taxon>Pterygota</taxon>
        <taxon>Neoptera</taxon>
        <taxon>Endopterygota</taxon>
        <taxon>Hymenoptera</taxon>
        <taxon>Apocrita</taxon>
        <taxon>Aculeata</taxon>
        <taxon>Apoidea</taxon>
        <taxon>Anthophila</taxon>
        <taxon>Apidae</taxon>
        <taxon>Apis</taxon>
    </lineage>
</organism>
<feature type="region of interest" description="Disordered" evidence="7">
    <location>
        <begin position="206"/>
        <end position="228"/>
    </location>
</feature>
<dbReference type="Gene3D" id="2.70.130.10">
    <property type="entry name" value="Mannose-6-phosphate receptor binding domain"/>
    <property type="match status" value="1"/>
</dbReference>
<dbReference type="InterPro" id="IPR009011">
    <property type="entry name" value="Man6P_isomerase_rcpt-bd_dom_sf"/>
</dbReference>
<dbReference type="InterPro" id="IPR036055">
    <property type="entry name" value="LDL_receptor-like_sf"/>
</dbReference>
<keyword evidence="3" id="KW-0256">Endoplasmic reticulum</keyword>
<reference evidence="11 12" key="1">
    <citation type="submission" date="2014-07" db="EMBL/GenBank/DDBJ databases">
        <title>Genomic and transcriptomic analysis on Apis cerana provide comprehensive insights into honey bee biology.</title>
        <authorList>
            <person name="Diao Q."/>
            <person name="Sun L."/>
            <person name="Zheng H."/>
            <person name="Zheng H."/>
            <person name="Xu S."/>
            <person name="Wang S."/>
            <person name="Zeng Z."/>
            <person name="Hu F."/>
            <person name="Su S."/>
            <person name="Wu J."/>
        </authorList>
    </citation>
    <scope>NUCLEOTIDE SEQUENCE [LARGE SCALE GENOMIC DNA]</scope>
    <source>
        <tissue evidence="11">Pupae without intestine</tissue>
    </source>
</reference>
<evidence type="ECO:0000259" key="10">
    <source>
        <dbReference type="PROSITE" id="PS51914"/>
    </source>
</evidence>
<dbReference type="PANTHER" id="PTHR12630:SF1">
    <property type="entry name" value="GLUCOSIDASE 2 SUBUNIT BETA"/>
    <property type="match status" value="1"/>
</dbReference>
<evidence type="ECO:0000256" key="3">
    <source>
        <dbReference type="ARBA" id="ARBA00022824"/>
    </source>
</evidence>
<name>A0A2A3ER50_APICC</name>
<keyword evidence="5" id="KW-1015">Disulfide bond</keyword>
<feature type="compositionally biased region" description="Basic and acidic residues" evidence="7">
    <location>
        <begin position="320"/>
        <end position="332"/>
    </location>
</feature>
<evidence type="ECO:0000256" key="2">
    <source>
        <dbReference type="ARBA" id="ARBA00022729"/>
    </source>
</evidence>
<dbReference type="PROSITE" id="PS50222">
    <property type="entry name" value="EF_HAND_2"/>
    <property type="match status" value="1"/>
</dbReference>
<sequence length="526" mass="59831">MNSCGIYLIFFLSVNLLIPLGHVAGSKVLQIRGIPIAKSSLYSSDRDFQCLDGSLLIPFSRVNDNYCDCADGSDEPGTSACTNGSFYCENSGHKPRYIPSTWVNDGVCDCCDASDEYNSGKECPNNCNELGKEARLEQQKAEELIREGNKIRMEMITKGKQLKTDYQAQLVKLRADYEEAERVKKEKELLKTQAEERESAALEKYKTIESEQPAQEEGEEEEELHESDAEDYFKLLDSDNSGTITVAELQTRVTFDKDRNGIVSEEEAMFFLNNQKEINLQEFMDTAWANIKPFLMLEQGMFKPAEQKEEEGEEEEEGGENIHEPIEDRSEQEKDENDGTEAEEITDEEQKKPEEPQVQYDEETQALIDEATVARENFQAAERSVNDLLLEIKKYEEKLNRDFGVEHEFAPLDGECFEFRNVEYIYTLCMFVKATQRSESGGNDVTLGHWNDWSGPEGQKYFKMKYDRGLSCWNGPARSTMVNLSCGKENKLVSVTEPSRCEYAMEFSTPAVCNLSLESANAHDEL</sequence>
<dbReference type="InterPro" id="IPR002048">
    <property type="entry name" value="EF_hand_dom"/>
</dbReference>
<dbReference type="InterPro" id="IPR002172">
    <property type="entry name" value="LDrepeatLR_classA_rpt"/>
</dbReference>
<dbReference type="Pfam" id="PF13015">
    <property type="entry name" value="PRKCSH_1"/>
    <property type="match status" value="1"/>
</dbReference>
<keyword evidence="12" id="KW-1185">Reference proteome</keyword>
<evidence type="ECO:0000256" key="8">
    <source>
        <dbReference type="SAM" id="Phobius"/>
    </source>
</evidence>
<dbReference type="InterPro" id="IPR011992">
    <property type="entry name" value="EF-hand-dom_pair"/>
</dbReference>
<dbReference type="SUPFAM" id="SSF50911">
    <property type="entry name" value="Mannose 6-phosphate receptor domain"/>
    <property type="match status" value="1"/>
</dbReference>
<feature type="compositionally biased region" description="Acidic residues" evidence="7">
    <location>
        <begin position="333"/>
        <end position="347"/>
    </location>
</feature>
<dbReference type="Gene3D" id="1.10.238.10">
    <property type="entry name" value="EF-hand"/>
    <property type="match status" value="1"/>
</dbReference>